<keyword evidence="3" id="KW-1185">Reference proteome</keyword>
<protein>
    <submittedName>
        <fullName evidence="2">Uncharacterized protein</fullName>
    </submittedName>
</protein>
<accession>A0ABR2T6L9</accession>
<dbReference type="Proteomes" id="UP001396334">
    <property type="component" value="Unassembled WGS sequence"/>
</dbReference>
<evidence type="ECO:0000313" key="2">
    <source>
        <dbReference type="EMBL" id="KAK9033136.1"/>
    </source>
</evidence>
<comment type="caution">
    <text evidence="2">The sequence shown here is derived from an EMBL/GenBank/DDBJ whole genome shotgun (WGS) entry which is preliminary data.</text>
</comment>
<reference evidence="2 3" key="1">
    <citation type="journal article" date="2024" name="G3 (Bethesda)">
        <title>Genome assembly of Hibiscus sabdariffa L. provides insights into metabolisms of medicinal natural products.</title>
        <authorList>
            <person name="Kim T."/>
        </authorList>
    </citation>
    <scope>NUCLEOTIDE SEQUENCE [LARGE SCALE GENOMIC DNA]</scope>
    <source>
        <strain evidence="2">TK-2024</strain>
        <tissue evidence="2">Old leaves</tissue>
    </source>
</reference>
<keyword evidence="1" id="KW-1133">Transmembrane helix</keyword>
<sequence>MLVGEHDVYEVGEFLLLGIDRLLKPFDQIHVILVPRHGIVMVVELALVGFEAKIAFGVSGVLIVVSCCMWWKYRVVCA</sequence>
<name>A0ABR2T6L9_9ROSI</name>
<keyword evidence="1" id="KW-0812">Transmembrane</keyword>
<gene>
    <name evidence="2" type="ORF">V6N11_018173</name>
</gene>
<organism evidence="2 3">
    <name type="scientific">Hibiscus sabdariffa</name>
    <name type="common">roselle</name>
    <dbReference type="NCBI Taxonomy" id="183260"/>
    <lineage>
        <taxon>Eukaryota</taxon>
        <taxon>Viridiplantae</taxon>
        <taxon>Streptophyta</taxon>
        <taxon>Embryophyta</taxon>
        <taxon>Tracheophyta</taxon>
        <taxon>Spermatophyta</taxon>
        <taxon>Magnoliopsida</taxon>
        <taxon>eudicotyledons</taxon>
        <taxon>Gunneridae</taxon>
        <taxon>Pentapetalae</taxon>
        <taxon>rosids</taxon>
        <taxon>malvids</taxon>
        <taxon>Malvales</taxon>
        <taxon>Malvaceae</taxon>
        <taxon>Malvoideae</taxon>
        <taxon>Hibiscus</taxon>
    </lineage>
</organism>
<evidence type="ECO:0000313" key="3">
    <source>
        <dbReference type="Proteomes" id="UP001396334"/>
    </source>
</evidence>
<feature type="transmembrane region" description="Helical" evidence="1">
    <location>
        <begin position="54"/>
        <end position="73"/>
    </location>
</feature>
<evidence type="ECO:0000256" key="1">
    <source>
        <dbReference type="SAM" id="Phobius"/>
    </source>
</evidence>
<proteinExistence type="predicted"/>
<keyword evidence="1" id="KW-0472">Membrane</keyword>
<dbReference type="EMBL" id="JBBPBN010000008">
    <property type="protein sequence ID" value="KAK9033136.1"/>
    <property type="molecule type" value="Genomic_DNA"/>
</dbReference>